<keyword evidence="17" id="KW-1185">Reference proteome</keyword>
<keyword evidence="10 14" id="KW-0408">Iron</keyword>
<dbReference type="Proteomes" id="UP000287022">
    <property type="component" value="Unassembled WGS sequence"/>
</dbReference>
<keyword evidence="11" id="KW-0411">Iron-sulfur</keyword>
<dbReference type="InterPro" id="IPR003651">
    <property type="entry name" value="Endonuclease3_FeS-loop_motif"/>
</dbReference>
<comment type="catalytic activity">
    <reaction evidence="1 14">
        <text>Hydrolyzes free adenine bases from 7,8-dihydro-8-oxoguanine:adenine mismatched double-stranded DNA, leaving an apurinic site.</text>
        <dbReference type="EC" id="3.2.2.31"/>
    </reaction>
</comment>
<dbReference type="GO" id="GO:0032357">
    <property type="term" value="F:oxidized purine DNA binding"/>
    <property type="evidence" value="ECO:0007669"/>
    <property type="project" value="TreeGrafter"/>
</dbReference>
<evidence type="ECO:0000313" key="16">
    <source>
        <dbReference type="EMBL" id="RUO72339.1"/>
    </source>
</evidence>
<reference evidence="17" key="1">
    <citation type="journal article" date="2018" name="Front. Microbiol.">
        <title>Genome-Based Analysis Reveals the Taxonomy and Diversity of the Family Idiomarinaceae.</title>
        <authorList>
            <person name="Liu Y."/>
            <person name="Lai Q."/>
            <person name="Shao Z."/>
        </authorList>
    </citation>
    <scope>NUCLEOTIDE SEQUENCE [LARGE SCALE GENOMIC DNA]</scope>
    <source>
        <strain evidence="17">c121</strain>
    </source>
</reference>
<evidence type="ECO:0000256" key="7">
    <source>
        <dbReference type="ARBA" id="ARBA00022723"/>
    </source>
</evidence>
<evidence type="ECO:0000256" key="5">
    <source>
        <dbReference type="ARBA" id="ARBA00022023"/>
    </source>
</evidence>
<dbReference type="GO" id="GO:0035485">
    <property type="term" value="F:adenine/guanine mispair binding"/>
    <property type="evidence" value="ECO:0007669"/>
    <property type="project" value="TreeGrafter"/>
</dbReference>
<dbReference type="InterPro" id="IPR029119">
    <property type="entry name" value="MutY_C"/>
</dbReference>
<keyword evidence="7" id="KW-0479">Metal-binding</keyword>
<dbReference type="GO" id="GO:0006298">
    <property type="term" value="P:mismatch repair"/>
    <property type="evidence" value="ECO:0007669"/>
    <property type="project" value="TreeGrafter"/>
</dbReference>
<keyword evidence="9" id="KW-0378">Hydrolase</keyword>
<dbReference type="SUPFAM" id="SSF48150">
    <property type="entry name" value="DNA-glycosylase"/>
    <property type="match status" value="1"/>
</dbReference>
<dbReference type="Gene3D" id="1.10.340.30">
    <property type="entry name" value="Hypothetical protein, domain 2"/>
    <property type="match status" value="1"/>
</dbReference>
<dbReference type="AlphaFoldDB" id="A0A432Z3B3"/>
<dbReference type="FunFam" id="1.10.340.30:FF:000002">
    <property type="entry name" value="Adenine DNA glycosylase"/>
    <property type="match status" value="1"/>
</dbReference>
<proteinExistence type="inferred from homology"/>
<dbReference type="InterPro" id="IPR015797">
    <property type="entry name" value="NUDIX_hydrolase-like_dom_sf"/>
</dbReference>
<evidence type="ECO:0000256" key="12">
    <source>
        <dbReference type="ARBA" id="ARBA00023204"/>
    </source>
</evidence>
<evidence type="ECO:0000256" key="14">
    <source>
        <dbReference type="RuleBase" id="RU365096"/>
    </source>
</evidence>
<dbReference type="RefSeq" id="WP_051206885.1">
    <property type="nucleotide sequence ID" value="NZ_JAHVIQ010000003.1"/>
</dbReference>
<dbReference type="EC" id="3.2.2.31" evidence="4 14"/>
<keyword evidence="13 14" id="KW-0326">Glycosidase</keyword>
<keyword evidence="12" id="KW-0234">DNA repair</keyword>
<evidence type="ECO:0000256" key="1">
    <source>
        <dbReference type="ARBA" id="ARBA00000843"/>
    </source>
</evidence>
<evidence type="ECO:0000256" key="9">
    <source>
        <dbReference type="ARBA" id="ARBA00022801"/>
    </source>
</evidence>
<comment type="function">
    <text evidence="2">Adenine glycosylase active on G-A mispairs. MutY also corrects error-prone DNA synthesis past GO lesions which are due to the oxidatively damaged form of guanine: 7,8-dihydro-8-oxoguanine (8-oxo-dGTP).</text>
</comment>
<evidence type="ECO:0000256" key="6">
    <source>
        <dbReference type="ARBA" id="ARBA00022485"/>
    </source>
</evidence>
<evidence type="ECO:0000259" key="15">
    <source>
        <dbReference type="SMART" id="SM00478"/>
    </source>
</evidence>
<evidence type="ECO:0000256" key="10">
    <source>
        <dbReference type="ARBA" id="ARBA00023004"/>
    </source>
</evidence>
<dbReference type="Pfam" id="PF00633">
    <property type="entry name" value="HHH"/>
    <property type="match status" value="1"/>
</dbReference>
<evidence type="ECO:0000256" key="8">
    <source>
        <dbReference type="ARBA" id="ARBA00022763"/>
    </source>
</evidence>
<dbReference type="PANTHER" id="PTHR42944:SF1">
    <property type="entry name" value="ADENINE DNA GLYCOSYLASE"/>
    <property type="match status" value="1"/>
</dbReference>
<dbReference type="Gene3D" id="1.10.1670.10">
    <property type="entry name" value="Helix-hairpin-Helix base-excision DNA repair enzymes (C-terminal)"/>
    <property type="match status" value="1"/>
</dbReference>
<evidence type="ECO:0000313" key="17">
    <source>
        <dbReference type="Proteomes" id="UP000287022"/>
    </source>
</evidence>
<dbReference type="NCBIfam" id="TIGR01084">
    <property type="entry name" value="mutY"/>
    <property type="match status" value="1"/>
</dbReference>
<dbReference type="GO" id="GO:0046872">
    <property type="term" value="F:metal ion binding"/>
    <property type="evidence" value="ECO:0007669"/>
    <property type="project" value="UniProtKB-UniRule"/>
</dbReference>
<dbReference type="InterPro" id="IPR023170">
    <property type="entry name" value="HhH_base_excis_C"/>
</dbReference>
<comment type="cofactor">
    <cofactor evidence="14">
        <name>[4Fe-4S] cluster</name>
        <dbReference type="ChEBI" id="CHEBI:49883"/>
    </cofactor>
    <text evidence="14">Binds 1 [4Fe-4S] cluster.</text>
</comment>
<dbReference type="InterPro" id="IPR011257">
    <property type="entry name" value="DNA_glycosylase"/>
</dbReference>
<dbReference type="Gene3D" id="3.90.79.10">
    <property type="entry name" value="Nucleoside Triphosphate Pyrophosphohydrolase"/>
    <property type="match status" value="1"/>
</dbReference>
<dbReference type="STRING" id="1122124.GCA_000423165_01712"/>
<evidence type="ECO:0000256" key="11">
    <source>
        <dbReference type="ARBA" id="ARBA00023014"/>
    </source>
</evidence>
<dbReference type="SMART" id="SM00478">
    <property type="entry name" value="ENDO3c"/>
    <property type="match status" value="1"/>
</dbReference>
<dbReference type="GO" id="GO:0000701">
    <property type="term" value="F:purine-specific mismatch base pair DNA N-glycosylase activity"/>
    <property type="evidence" value="ECO:0007669"/>
    <property type="project" value="UniProtKB-EC"/>
</dbReference>
<dbReference type="GO" id="GO:0051539">
    <property type="term" value="F:4 iron, 4 sulfur cluster binding"/>
    <property type="evidence" value="ECO:0007669"/>
    <property type="project" value="UniProtKB-UniRule"/>
</dbReference>
<dbReference type="InterPro" id="IPR005760">
    <property type="entry name" value="A/G_AdeGlyc_MutY"/>
</dbReference>
<dbReference type="GO" id="GO:0034039">
    <property type="term" value="F:8-oxo-7,8-dihydroguanine DNA N-glycosylase activity"/>
    <property type="evidence" value="ECO:0007669"/>
    <property type="project" value="TreeGrafter"/>
</dbReference>
<feature type="domain" description="HhH-GPD" evidence="15">
    <location>
        <begin position="51"/>
        <end position="202"/>
    </location>
</feature>
<dbReference type="InterPro" id="IPR000445">
    <property type="entry name" value="HhH_motif"/>
</dbReference>
<dbReference type="InterPro" id="IPR044298">
    <property type="entry name" value="MIG/MutY"/>
</dbReference>
<accession>A0A432Z3B3</accession>
<dbReference type="PANTHER" id="PTHR42944">
    <property type="entry name" value="ADENINE DNA GLYCOSYLASE"/>
    <property type="match status" value="1"/>
</dbReference>
<organism evidence="16 17">
    <name type="scientific">Pseudidiomarina sediminum</name>
    <dbReference type="NCBI Taxonomy" id="431675"/>
    <lineage>
        <taxon>Bacteria</taxon>
        <taxon>Pseudomonadati</taxon>
        <taxon>Pseudomonadota</taxon>
        <taxon>Gammaproteobacteria</taxon>
        <taxon>Alteromonadales</taxon>
        <taxon>Idiomarinaceae</taxon>
        <taxon>Pseudidiomarina</taxon>
    </lineage>
</organism>
<dbReference type="CDD" id="cd03431">
    <property type="entry name" value="NUDIX_DNA_Glycosylase_C-MutY"/>
    <property type="match status" value="1"/>
</dbReference>
<dbReference type="SUPFAM" id="SSF55811">
    <property type="entry name" value="Nudix"/>
    <property type="match status" value="1"/>
</dbReference>
<sequence>MQRVTPQDANAVISADDFAQTVVNWQRQHGRNDLPWQQHNDPYHVLVSELMLQQTQVKTVIPYFQRWLEQFPTFTALANADEQEVMACWQGLGYYRRARNLQAAAQKVVADYQGTMPQAMEELREIPGVGPYTVGAIRAFAFDAPAAIVDGNVKRLLGRLFTLPYVVNKSTHDKYFWELSEHYTPTVNNRRFAQGLLDLGATVCKPRQPTCELCPLQKVCCAYQQDCVEDYPKREVKARIPTRPGHFCLDINGQGVVLEQRPADGIWPSLWSLPECKEAPQGKPLTRFKHTFSHYKLDGHVWVTSLPPSDRPRRRIEPEHLANIGLPAPIRKLLEQLNWDEVCQIQL</sequence>
<comment type="caution">
    <text evidence="16">The sequence shown here is derived from an EMBL/GenBank/DDBJ whole genome shotgun (WGS) entry which is preliminary data.</text>
</comment>
<comment type="similarity">
    <text evidence="3 14">Belongs to the Nth/MutY family.</text>
</comment>
<dbReference type="GO" id="GO:0006284">
    <property type="term" value="P:base-excision repair"/>
    <property type="evidence" value="ECO:0007669"/>
    <property type="project" value="UniProtKB-UniRule"/>
</dbReference>
<dbReference type="InterPro" id="IPR003265">
    <property type="entry name" value="HhH-GPD_domain"/>
</dbReference>
<dbReference type="Pfam" id="PF14815">
    <property type="entry name" value="NUDIX_4"/>
    <property type="match status" value="1"/>
</dbReference>
<dbReference type="EMBL" id="PIQE01000002">
    <property type="protein sequence ID" value="RUO72339.1"/>
    <property type="molecule type" value="Genomic_DNA"/>
</dbReference>
<gene>
    <name evidence="16" type="primary">mutY</name>
    <name evidence="16" type="ORF">CWI80_07180</name>
</gene>
<evidence type="ECO:0000256" key="13">
    <source>
        <dbReference type="ARBA" id="ARBA00023295"/>
    </source>
</evidence>
<keyword evidence="8 14" id="KW-0227">DNA damage</keyword>
<protein>
    <recommendedName>
        <fullName evidence="5 14">Adenine DNA glycosylase</fullName>
        <ecNumber evidence="4 14">3.2.2.31</ecNumber>
    </recommendedName>
</protein>
<dbReference type="SMART" id="SM00525">
    <property type="entry name" value="FES"/>
    <property type="match status" value="1"/>
</dbReference>
<evidence type="ECO:0000256" key="4">
    <source>
        <dbReference type="ARBA" id="ARBA00012045"/>
    </source>
</evidence>
<dbReference type="Pfam" id="PF00730">
    <property type="entry name" value="HhH-GPD"/>
    <property type="match status" value="1"/>
</dbReference>
<dbReference type="CDD" id="cd00056">
    <property type="entry name" value="ENDO3c"/>
    <property type="match status" value="1"/>
</dbReference>
<evidence type="ECO:0000256" key="3">
    <source>
        <dbReference type="ARBA" id="ARBA00008343"/>
    </source>
</evidence>
<keyword evidence="6" id="KW-0004">4Fe-4S</keyword>
<name>A0A432Z3B3_9GAMM</name>
<evidence type="ECO:0000256" key="2">
    <source>
        <dbReference type="ARBA" id="ARBA00002933"/>
    </source>
</evidence>